<name>A0A7J7KMW5_BUGNE</name>
<dbReference type="GO" id="GO:0005654">
    <property type="term" value="C:nucleoplasm"/>
    <property type="evidence" value="ECO:0007669"/>
    <property type="project" value="TreeGrafter"/>
</dbReference>
<dbReference type="GO" id="GO:0045814">
    <property type="term" value="P:negative regulation of gene expression, epigenetic"/>
    <property type="evidence" value="ECO:0007669"/>
    <property type="project" value="InterPro"/>
</dbReference>
<sequence>MTLSGQRSQLYATMYKNTLAVDSKLVTSISSCQDSANSVAQAFPEVVKHFVMESEKLLKQLKRKFSSTLGFRWNVNMLSCMPSYSIPKKKVAKLVVKKLQPGSREYSQLKRDFHNHVYALGAASKAYSVNKLYEIYNPSIEAQYNRLRKDWKEKGYNDDMTTDTLGFLEVESYSIVQVANILKNGIEIGNLKESALCDPALGVQLSRHSDITSENILRESQRTLLVFKLMKGKVKTVDEQMEHLSEMKREPQLGFDTLTSQLIKSPNMFLSRMYYSYQFADESLETPCQIPPQICPIGFITFQHTLTQLSPSSVSNFNVDELLIYLETGALPKTIDSHVDVSQQQLPTQRKVSSYSAGSRHKLTQPATSSYAVGGEFMESSETDITDSNVEKSEELYEPAEPVKFRPTFMSLDKESAKWKEFSEVLASNILKDKDYFTITEMYYISSHKLQEKVTRSLTILKILFNNRDLS</sequence>
<dbReference type="PANTHER" id="PTHR16207:SF11">
    <property type="entry name" value="SET DOMAIN-CONTAINING PROTEIN"/>
    <property type="match status" value="1"/>
</dbReference>
<dbReference type="EMBL" id="VXIV02000246">
    <property type="protein sequence ID" value="KAF6039499.1"/>
    <property type="molecule type" value="Genomic_DNA"/>
</dbReference>
<dbReference type="Pfam" id="PF12509">
    <property type="entry name" value="DUF3715"/>
    <property type="match status" value="1"/>
</dbReference>
<dbReference type="InterPro" id="IPR046432">
    <property type="entry name" value="TASOR"/>
</dbReference>
<proteinExistence type="predicted"/>
<reference evidence="2" key="1">
    <citation type="submission" date="2020-06" db="EMBL/GenBank/DDBJ databases">
        <title>Draft genome of Bugula neritina, a colonial animal packing powerful symbionts and potential medicines.</title>
        <authorList>
            <person name="Rayko M."/>
        </authorList>
    </citation>
    <scope>NUCLEOTIDE SEQUENCE [LARGE SCALE GENOMIC DNA]</scope>
    <source>
        <strain evidence="2">Kwan_BN1</strain>
    </source>
</reference>
<dbReference type="AlphaFoldDB" id="A0A7J7KMW5"/>
<accession>A0A7J7KMW5</accession>
<evidence type="ECO:0000259" key="1">
    <source>
        <dbReference type="Pfam" id="PF12509"/>
    </source>
</evidence>
<keyword evidence="3" id="KW-1185">Reference proteome</keyword>
<protein>
    <submittedName>
        <fullName evidence="2">FAM208A</fullName>
    </submittedName>
</protein>
<dbReference type="Proteomes" id="UP000593567">
    <property type="component" value="Unassembled WGS sequence"/>
</dbReference>
<dbReference type="InterPro" id="IPR022188">
    <property type="entry name" value="TASOR_DUF3715"/>
</dbReference>
<evidence type="ECO:0000313" key="2">
    <source>
        <dbReference type="EMBL" id="KAF6039499.1"/>
    </source>
</evidence>
<gene>
    <name evidence="2" type="ORF">EB796_002184</name>
</gene>
<organism evidence="2 3">
    <name type="scientific">Bugula neritina</name>
    <name type="common">Brown bryozoan</name>
    <name type="synonym">Sertularia neritina</name>
    <dbReference type="NCBI Taxonomy" id="10212"/>
    <lineage>
        <taxon>Eukaryota</taxon>
        <taxon>Metazoa</taxon>
        <taxon>Spiralia</taxon>
        <taxon>Lophotrochozoa</taxon>
        <taxon>Bryozoa</taxon>
        <taxon>Gymnolaemata</taxon>
        <taxon>Cheilostomatida</taxon>
        <taxon>Flustrina</taxon>
        <taxon>Buguloidea</taxon>
        <taxon>Bugulidae</taxon>
        <taxon>Bugula</taxon>
    </lineage>
</organism>
<comment type="caution">
    <text evidence="2">The sequence shown here is derived from an EMBL/GenBank/DDBJ whole genome shotgun (WGS) entry which is preliminary data.</text>
</comment>
<feature type="domain" description="TASOR pseudo-PARP" evidence="1">
    <location>
        <begin position="177"/>
        <end position="296"/>
    </location>
</feature>
<dbReference type="PANTHER" id="PTHR16207">
    <property type="entry name" value="SET DOMAIN-CONTAINING PROTEIN"/>
    <property type="match status" value="1"/>
</dbReference>
<dbReference type="OrthoDB" id="5960959at2759"/>
<evidence type="ECO:0000313" key="3">
    <source>
        <dbReference type="Proteomes" id="UP000593567"/>
    </source>
</evidence>
<dbReference type="Gene3D" id="3.90.228.10">
    <property type="match status" value="1"/>
</dbReference>